<comment type="catalytic activity">
    <reaction evidence="9 11">
        <text>D-sedoheptulose 7-phosphate + D-glyceraldehyde 3-phosphate = aldehydo-D-ribose 5-phosphate + D-xylulose 5-phosphate</text>
        <dbReference type="Rhea" id="RHEA:10508"/>
        <dbReference type="ChEBI" id="CHEBI:57483"/>
        <dbReference type="ChEBI" id="CHEBI:57737"/>
        <dbReference type="ChEBI" id="CHEBI:58273"/>
        <dbReference type="ChEBI" id="CHEBI:59776"/>
        <dbReference type="EC" id="2.2.1.1"/>
    </reaction>
</comment>
<dbReference type="Pfam" id="PF00456">
    <property type="entry name" value="Transketolase_N"/>
    <property type="match status" value="1"/>
</dbReference>
<reference evidence="14" key="1">
    <citation type="journal article" date="2019" name="Int. J. Syst. Evol. Microbiol.">
        <title>The Global Catalogue of Microorganisms (GCM) 10K type strain sequencing project: providing services to taxonomists for standard genome sequencing and annotation.</title>
        <authorList>
            <consortium name="The Broad Institute Genomics Platform"/>
            <consortium name="The Broad Institute Genome Sequencing Center for Infectious Disease"/>
            <person name="Wu L."/>
            <person name="Ma J."/>
        </authorList>
    </citation>
    <scope>NUCLEOTIDE SEQUENCE [LARGE SCALE GENOMIC DNA]</scope>
    <source>
        <strain evidence="14">ICMP 19515</strain>
    </source>
</reference>
<dbReference type="SUPFAM" id="SSF52518">
    <property type="entry name" value="Thiamin diphosphate-binding fold (THDP-binding)"/>
    <property type="match status" value="2"/>
</dbReference>
<dbReference type="InterPro" id="IPR033247">
    <property type="entry name" value="Transketolase_fam"/>
</dbReference>
<sequence length="670" mass="72120">MTSQTALKPVTTAATVSEQDMANAIRVLAMDSVQKANSGHPGMPMGMADVATVLFNRFINIDPSRPDWPDRDRFVLSAGHGSMLQYALHYLLGYDDMQIEELQRFRQLGSRTAGHPEYGHALGIETTTGPLGQGISTAVGMALAERMLAARYGADLVNHHTYVIAGDGCLQEGISHEAIDLAGHLKLSRLIVFWDDNAISIDGPTSLSTSMDQPARFEAAGWNVQSVAGHDMEAVAAAIEAAQRSDRPSLIACRTVIGKGAPNLGGSEKTHGAPLGEAEIAATRENIGWAYAPFEVPDDILFAWREIAGRGEAMRRAWEQRLAASPRREAFENAVAAQLPDAVFEALDAFRREHVEKATKVATRKASEMALDAINGATELTVGGSADLTHSNLTITKGMNRIAPSDYAGRYIHYGIREHGMAAAMNGIALHGGFVPYGGTFLCFADYARGAMRLSALMGQRVIYVMTHDSIGLGEDGPTHQPVEHLAMLRATPNLNVFRPADIIETAECWELALRSKDRPSVLVLSRQNLPMLGQAYGDENRSRQGAYILREPAEHRAVTLIATGSEVEIAVAAAERLETEHGIAAAVVSMPCWELFEEQETAARKAVLGSAPRVAVEAAARLGWDRWIGETGAFVGMTGFGASAPAPDLYRHFNITPEAVAAAALKLII</sequence>
<dbReference type="CDD" id="cd07033">
    <property type="entry name" value="TPP_PYR_DXS_TK_like"/>
    <property type="match status" value="1"/>
</dbReference>
<dbReference type="EMBL" id="JBHRVD010000001">
    <property type="protein sequence ID" value="MFC3325773.1"/>
    <property type="molecule type" value="Genomic_DNA"/>
</dbReference>
<evidence type="ECO:0000256" key="1">
    <source>
        <dbReference type="ARBA" id="ARBA00007131"/>
    </source>
</evidence>
<feature type="domain" description="Transketolase-like pyrimidine-binding" evidence="12">
    <location>
        <begin position="361"/>
        <end position="532"/>
    </location>
</feature>
<dbReference type="PANTHER" id="PTHR43522:SF2">
    <property type="entry name" value="TRANSKETOLASE 1-RELATED"/>
    <property type="match status" value="1"/>
</dbReference>
<dbReference type="InterPro" id="IPR049557">
    <property type="entry name" value="Transketolase_CS"/>
</dbReference>
<keyword evidence="4 11" id="KW-0808">Transferase</keyword>
<dbReference type="GO" id="GO:0004802">
    <property type="term" value="F:transketolase activity"/>
    <property type="evidence" value="ECO:0007669"/>
    <property type="project" value="UniProtKB-EC"/>
</dbReference>
<dbReference type="CDD" id="cd02012">
    <property type="entry name" value="TPP_TK"/>
    <property type="match status" value="1"/>
</dbReference>
<evidence type="ECO:0000256" key="9">
    <source>
        <dbReference type="ARBA" id="ARBA00049473"/>
    </source>
</evidence>
<dbReference type="SMART" id="SM00861">
    <property type="entry name" value="Transket_pyr"/>
    <property type="match status" value="1"/>
</dbReference>
<comment type="subunit">
    <text evidence="2 11">Homodimer.</text>
</comment>
<evidence type="ECO:0000256" key="5">
    <source>
        <dbReference type="ARBA" id="ARBA00022723"/>
    </source>
</evidence>
<evidence type="ECO:0000256" key="8">
    <source>
        <dbReference type="ARBA" id="ARBA00023052"/>
    </source>
</evidence>
<dbReference type="InterPro" id="IPR005474">
    <property type="entry name" value="Transketolase_N"/>
</dbReference>
<dbReference type="Pfam" id="PF22613">
    <property type="entry name" value="Transketolase_C_1"/>
    <property type="match status" value="1"/>
</dbReference>
<dbReference type="InterPro" id="IPR020826">
    <property type="entry name" value="Transketolase_BS"/>
</dbReference>
<accession>A0ABV7MUW5</accession>
<evidence type="ECO:0000256" key="4">
    <source>
        <dbReference type="ARBA" id="ARBA00022679"/>
    </source>
</evidence>
<evidence type="ECO:0000256" key="11">
    <source>
        <dbReference type="RuleBase" id="RU004996"/>
    </source>
</evidence>
<comment type="cofactor">
    <cofactor evidence="11">
        <name>Mg(2+)</name>
        <dbReference type="ChEBI" id="CHEBI:18420"/>
    </cofactor>
    <cofactor evidence="11">
        <name>Ca(2+)</name>
        <dbReference type="ChEBI" id="CHEBI:29108"/>
    </cofactor>
    <cofactor evidence="11">
        <name>Mn(2+)</name>
        <dbReference type="ChEBI" id="CHEBI:29035"/>
    </cofactor>
    <cofactor evidence="11">
        <name>Co(2+)</name>
        <dbReference type="ChEBI" id="CHEBI:48828"/>
    </cofactor>
    <text evidence="11">Binds 1 Mg(2+) ion per subunit. Can also utilize other divalent metal cations, such as Ca(2+), Mn(2+) and Co(2+).</text>
</comment>
<evidence type="ECO:0000313" key="14">
    <source>
        <dbReference type="Proteomes" id="UP001595648"/>
    </source>
</evidence>
<evidence type="ECO:0000313" key="13">
    <source>
        <dbReference type="EMBL" id="MFC3325773.1"/>
    </source>
</evidence>
<protein>
    <recommendedName>
        <fullName evidence="3 10">Transketolase</fullName>
        <ecNumber evidence="3 10">2.2.1.1</ecNumber>
    </recommendedName>
</protein>
<comment type="similarity">
    <text evidence="1 11">Belongs to the transketolase family.</text>
</comment>
<keyword evidence="14" id="KW-1185">Reference proteome</keyword>
<dbReference type="EC" id="2.2.1.1" evidence="3 10"/>
<keyword evidence="7 11" id="KW-0460">Magnesium</keyword>
<dbReference type="NCBIfam" id="TIGR00232">
    <property type="entry name" value="tktlase_bact"/>
    <property type="match status" value="1"/>
</dbReference>
<dbReference type="InterPro" id="IPR005478">
    <property type="entry name" value="Transketolase_bac-like"/>
</dbReference>
<dbReference type="Pfam" id="PF02779">
    <property type="entry name" value="Transket_pyr"/>
    <property type="match status" value="1"/>
</dbReference>
<keyword evidence="5 11" id="KW-0479">Metal-binding</keyword>
<comment type="cofactor">
    <cofactor evidence="11">
        <name>thiamine diphosphate</name>
        <dbReference type="ChEBI" id="CHEBI:58937"/>
    </cofactor>
    <text evidence="11">Binds 1 thiamine pyrophosphate per subunit.</text>
</comment>
<evidence type="ECO:0000256" key="7">
    <source>
        <dbReference type="ARBA" id="ARBA00022842"/>
    </source>
</evidence>
<dbReference type="PROSITE" id="PS00802">
    <property type="entry name" value="TRANSKETOLASE_2"/>
    <property type="match status" value="1"/>
</dbReference>
<dbReference type="Gene3D" id="3.40.50.970">
    <property type="match status" value="2"/>
</dbReference>
<dbReference type="PANTHER" id="PTHR43522">
    <property type="entry name" value="TRANSKETOLASE"/>
    <property type="match status" value="1"/>
</dbReference>
<keyword evidence="6 11" id="KW-0106">Calcium</keyword>
<dbReference type="Gene3D" id="3.40.50.920">
    <property type="match status" value="1"/>
</dbReference>
<comment type="function">
    <text evidence="11">Catalyzes the transfer of a two-carbon ketol group from a ketose donor to an aldose acceptor, via a covalent intermediate with the cofactor thiamine pyrophosphate.</text>
</comment>
<proteinExistence type="inferred from homology"/>
<dbReference type="SUPFAM" id="SSF52922">
    <property type="entry name" value="TK C-terminal domain-like"/>
    <property type="match status" value="1"/>
</dbReference>
<evidence type="ECO:0000259" key="12">
    <source>
        <dbReference type="SMART" id="SM00861"/>
    </source>
</evidence>
<dbReference type="InterPro" id="IPR029061">
    <property type="entry name" value="THDP-binding"/>
</dbReference>
<evidence type="ECO:0000256" key="2">
    <source>
        <dbReference type="ARBA" id="ARBA00011738"/>
    </source>
</evidence>
<evidence type="ECO:0000256" key="6">
    <source>
        <dbReference type="ARBA" id="ARBA00022837"/>
    </source>
</evidence>
<dbReference type="Proteomes" id="UP001595648">
    <property type="component" value="Unassembled WGS sequence"/>
</dbReference>
<dbReference type="InterPro" id="IPR005475">
    <property type="entry name" value="Transketolase-like_Pyr-bd"/>
</dbReference>
<dbReference type="PROSITE" id="PS00801">
    <property type="entry name" value="TRANSKETOLASE_1"/>
    <property type="match status" value="1"/>
</dbReference>
<name>A0ABV7MUW5_9HYPH</name>
<comment type="caution">
    <text evidence="13">The sequence shown here is derived from an EMBL/GenBank/DDBJ whole genome shotgun (WGS) entry which is preliminary data.</text>
</comment>
<dbReference type="InterPro" id="IPR009014">
    <property type="entry name" value="Transketo_C/PFOR_II"/>
</dbReference>
<evidence type="ECO:0000256" key="10">
    <source>
        <dbReference type="NCBIfam" id="TIGR00232"/>
    </source>
</evidence>
<dbReference type="InterPro" id="IPR055152">
    <property type="entry name" value="Transketolase-like_C_2"/>
</dbReference>
<dbReference type="RefSeq" id="WP_378983986.1">
    <property type="nucleotide sequence ID" value="NZ_JBHRVD010000001.1"/>
</dbReference>
<organism evidence="13 14">
    <name type="scientific">Mesorhizobium cantuariense</name>
    <dbReference type="NCBI Taxonomy" id="1300275"/>
    <lineage>
        <taxon>Bacteria</taxon>
        <taxon>Pseudomonadati</taxon>
        <taxon>Pseudomonadota</taxon>
        <taxon>Alphaproteobacteria</taxon>
        <taxon>Hyphomicrobiales</taxon>
        <taxon>Phyllobacteriaceae</taxon>
        <taxon>Mesorhizobium</taxon>
    </lineage>
</organism>
<evidence type="ECO:0000256" key="3">
    <source>
        <dbReference type="ARBA" id="ARBA00013152"/>
    </source>
</evidence>
<keyword evidence="8 11" id="KW-0786">Thiamine pyrophosphate</keyword>
<gene>
    <name evidence="13" type="primary">tkt</name>
    <name evidence="13" type="ORF">ACFOJ9_29030</name>
</gene>